<feature type="repeat" description="ARM" evidence="8">
    <location>
        <begin position="624"/>
        <end position="665"/>
    </location>
</feature>
<evidence type="ECO:0000256" key="7">
    <source>
        <dbReference type="ARBA" id="ARBA00022786"/>
    </source>
</evidence>
<dbReference type="SUPFAM" id="SSF48371">
    <property type="entry name" value="ARM repeat"/>
    <property type="match status" value="1"/>
</dbReference>
<keyword evidence="7" id="KW-0833">Ubl conjugation pathway</keyword>
<feature type="repeat" description="ARM" evidence="8">
    <location>
        <begin position="542"/>
        <end position="584"/>
    </location>
</feature>
<dbReference type="Pfam" id="PF04564">
    <property type="entry name" value="U-box"/>
    <property type="match status" value="1"/>
</dbReference>
<dbReference type="InterPro" id="IPR000225">
    <property type="entry name" value="Armadillo"/>
</dbReference>
<dbReference type="PROSITE" id="PS50176">
    <property type="entry name" value="ARM_REPEAT"/>
    <property type="match status" value="4"/>
</dbReference>
<keyword evidence="6" id="KW-0677">Repeat</keyword>
<dbReference type="SUPFAM" id="SSF57850">
    <property type="entry name" value="RING/U-box"/>
    <property type="match status" value="1"/>
</dbReference>
<evidence type="ECO:0000256" key="8">
    <source>
        <dbReference type="PROSITE-ProRule" id="PRU00259"/>
    </source>
</evidence>
<organism evidence="11 12">
    <name type="scientific">Acacia crassicarpa</name>
    <name type="common">northern wattle</name>
    <dbReference type="NCBI Taxonomy" id="499986"/>
    <lineage>
        <taxon>Eukaryota</taxon>
        <taxon>Viridiplantae</taxon>
        <taxon>Streptophyta</taxon>
        <taxon>Embryophyta</taxon>
        <taxon>Tracheophyta</taxon>
        <taxon>Spermatophyta</taxon>
        <taxon>Magnoliopsida</taxon>
        <taxon>eudicotyledons</taxon>
        <taxon>Gunneridae</taxon>
        <taxon>Pentapetalae</taxon>
        <taxon>rosids</taxon>
        <taxon>fabids</taxon>
        <taxon>Fabales</taxon>
        <taxon>Fabaceae</taxon>
        <taxon>Caesalpinioideae</taxon>
        <taxon>mimosoid clade</taxon>
        <taxon>Acacieae</taxon>
        <taxon>Acacia</taxon>
    </lineage>
</organism>
<evidence type="ECO:0000256" key="9">
    <source>
        <dbReference type="SAM" id="MobiDB-lite"/>
    </source>
</evidence>
<evidence type="ECO:0000313" key="12">
    <source>
        <dbReference type="Proteomes" id="UP001293593"/>
    </source>
</evidence>
<dbReference type="InterPro" id="IPR016024">
    <property type="entry name" value="ARM-type_fold"/>
</dbReference>
<evidence type="ECO:0000256" key="1">
    <source>
        <dbReference type="ARBA" id="ARBA00000900"/>
    </source>
</evidence>
<comment type="pathway">
    <text evidence="3">Protein modification; protein ubiquitination.</text>
</comment>
<comment type="catalytic activity">
    <reaction evidence="1">
        <text>S-ubiquitinyl-[E2 ubiquitin-conjugating enzyme]-L-cysteine + [acceptor protein]-L-lysine = [E2 ubiquitin-conjugating enzyme]-L-cysteine + N(6)-ubiquitinyl-[acceptor protein]-L-lysine.</text>
        <dbReference type="EC" id="2.3.2.27"/>
    </reaction>
</comment>
<evidence type="ECO:0000256" key="4">
    <source>
        <dbReference type="ARBA" id="ARBA00012483"/>
    </source>
</evidence>
<comment type="caution">
    <text evidence="11">The sequence shown here is derived from an EMBL/GenBank/DDBJ whole genome shotgun (WGS) entry which is preliminary data.</text>
</comment>
<feature type="repeat" description="ARM" evidence="8">
    <location>
        <begin position="501"/>
        <end position="543"/>
    </location>
</feature>
<accession>A0AAE1TBW1</accession>
<dbReference type="FunFam" id="3.30.40.10:FF:000218">
    <property type="entry name" value="RING-type E3 ubiquitin transferase"/>
    <property type="match status" value="1"/>
</dbReference>
<dbReference type="InterPro" id="IPR045210">
    <property type="entry name" value="RING-Ubox_PUB"/>
</dbReference>
<dbReference type="InterPro" id="IPR013083">
    <property type="entry name" value="Znf_RING/FYVE/PHD"/>
</dbReference>
<keyword evidence="12" id="KW-1185">Reference proteome</keyword>
<comment type="function">
    <text evidence="2">Functions as an E3 ubiquitin ligase.</text>
</comment>
<feature type="compositionally biased region" description="Polar residues" evidence="9">
    <location>
        <begin position="386"/>
        <end position="406"/>
    </location>
</feature>
<gene>
    <name evidence="11" type="ORF">QN277_016307</name>
</gene>
<evidence type="ECO:0000256" key="2">
    <source>
        <dbReference type="ARBA" id="ARBA00003861"/>
    </source>
</evidence>
<evidence type="ECO:0000256" key="6">
    <source>
        <dbReference type="ARBA" id="ARBA00022737"/>
    </source>
</evidence>
<evidence type="ECO:0000313" key="11">
    <source>
        <dbReference type="EMBL" id="KAK4278464.1"/>
    </source>
</evidence>
<sequence length="744" mass="81720">MEISLLNVLVNGITSFLRSEFARNLSSEPILKYYQKEEEILKFLKPLLEAIADTDLASDEVLLEIFEELNQAVNELRELFESWQLLCSKIYIILQVESLLSKIQILELNIFKQLKASHQRIPSELSLSHIEHCVEKINNLGHEETSSSIIKEAIMEQMEGLGPSSEVLENLAENLGLSSNQELLIEVVTLEKLKENAEQIGNTTEAEYLNQIIALVTCIHERLITLKEAQMCSPVPIPQDFRCPLSLELMKDPVIVSSGQTYERAFIKNWIDLGLTVCPKTHQTLAHTNLIPNYTVKALISNWCELNNVKLVDPIVSSNLEGSSSDMICSQSLDILRISQTSSNNMSSSLDEMKVDSDGQDSMSTPSRRESSNDFSQDSYAFLNENFPQGTKGNDGNNASQTLDNSGENKDASIEVNLRSDLASPRTLEARYQILNIWQQPSKNLRLASSPVSPSGIETLVLNLAKDLRSSSIDTQREATAQLRLLSKHNMENRIVIANCGVISLLVDLLQSTDTKIQENAVTALLNLSIYDNNKCEIANAGAIDSLIRVLETGSPEARENSAASLYSLSMMEENRIRIGRSGAIKPLVDLLANGTLTGKKDASTALFNLSLFQENKGRIVQAGAVKHLVELMDPASGMVEKAVAVLANLASIPEGRNAIGNGGAIRILVDVIELGSARGKENAAATLLLICSNSTRFLNLMIHEGAIPPLVALSLSGTARAKEKAQALLNHCRSQRHGNVIRS</sequence>
<dbReference type="SMART" id="SM00504">
    <property type="entry name" value="Ubox"/>
    <property type="match status" value="1"/>
</dbReference>
<dbReference type="EMBL" id="JAWXYG010000003">
    <property type="protein sequence ID" value="KAK4278464.1"/>
    <property type="molecule type" value="Genomic_DNA"/>
</dbReference>
<evidence type="ECO:0000256" key="5">
    <source>
        <dbReference type="ARBA" id="ARBA00022679"/>
    </source>
</evidence>
<dbReference type="Gene3D" id="3.30.40.10">
    <property type="entry name" value="Zinc/RING finger domain, C3HC4 (zinc finger)"/>
    <property type="match status" value="1"/>
</dbReference>
<dbReference type="Proteomes" id="UP001293593">
    <property type="component" value="Unassembled WGS sequence"/>
</dbReference>
<dbReference type="GO" id="GO:0016567">
    <property type="term" value="P:protein ubiquitination"/>
    <property type="evidence" value="ECO:0007669"/>
    <property type="project" value="InterPro"/>
</dbReference>
<name>A0AAE1TBW1_9FABA</name>
<protein>
    <recommendedName>
        <fullName evidence="4">RING-type E3 ubiquitin transferase</fullName>
        <ecNumber evidence="4">2.3.2.27</ecNumber>
    </recommendedName>
</protein>
<dbReference type="Pfam" id="PF25240">
    <property type="entry name" value="PUB2_N"/>
    <property type="match status" value="1"/>
</dbReference>
<dbReference type="PANTHER" id="PTHR23315:SF7">
    <property type="entry name" value="U-BOX DOMAIN-CONTAINING PROTEIN 4"/>
    <property type="match status" value="1"/>
</dbReference>
<dbReference type="GO" id="GO:0061630">
    <property type="term" value="F:ubiquitin protein ligase activity"/>
    <property type="evidence" value="ECO:0007669"/>
    <property type="project" value="UniProtKB-EC"/>
</dbReference>
<feature type="region of interest" description="Disordered" evidence="9">
    <location>
        <begin position="344"/>
        <end position="411"/>
    </location>
</feature>
<evidence type="ECO:0000259" key="10">
    <source>
        <dbReference type="PROSITE" id="PS51698"/>
    </source>
</evidence>
<dbReference type="Gene3D" id="1.25.10.10">
    <property type="entry name" value="Leucine-rich Repeat Variant"/>
    <property type="match status" value="1"/>
</dbReference>
<dbReference type="InterPro" id="IPR003613">
    <property type="entry name" value="Ubox_domain"/>
</dbReference>
<feature type="repeat" description="ARM" evidence="8">
    <location>
        <begin position="583"/>
        <end position="625"/>
    </location>
</feature>
<proteinExistence type="predicted"/>
<dbReference type="Pfam" id="PF25598">
    <property type="entry name" value="ARM_PUB"/>
    <property type="match status" value="1"/>
</dbReference>
<reference evidence="11" key="1">
    <citation type="submission" date="2023-10" db="EMBL/GenBank/DDBJ databases">
        <title>Chromosome-level genome of the transformable northern wattle, Acacia crassicarpa.</title>
        <authorList>
            <person name="Massaro I."/>
            <person name="Sinha N.R."/>
            <person name="Poethig S."/>
            <person name="Leichty A.R."/>
        </authorList>
    </citation>
    <scope>NUCLEOTIDE SEQUENCE</scope>
    <source>
        <strain evidence="11">Acra3RX</strain>
        <tissue evidence="11">Leaf</tissue>
    </source>
</reference>
<dbReference type="PANTHER" id="PTHR23315">
    <property type="entry name" value="U BOX DOMAIN-CONTAINING"/>
    <property type="match status" value="1"/>
</dbReference>
<dbReference type="SMART" id="SM00185">
    <property type="entry name" value="ARM"/>
    <property type="match status" value="5"/>
</dbReference>
<dbReference type="InterPro" id="IPR058678">
    <property type="entry name" value="ARM_PUB"/>
</dbReference>
<keyword evidence="5" id="KW-0808">Transferase</keyword>
<dbReference type="InterPro" id="IPR057314">
    <property type="entry name" value="PUB2-4-like_N"/>
</dbReference>
<dbReference type="EC" id="2.3.2.27" evidence="4"/>
<dbReference type="CDD" id="cd16664">
    <property type="entry name" value="RING-Ubox_PUB"/>
    <property type="match status" value="1"/>
</dbReference>
<feature type="domain" description="U-box" evidence="10">
    <location>
        <begin position="236"/>
        <end position="310"/>
    </location>
</feature>
<evidence type="ECO:0000256" key="3">
    <source>
        <dbReference type="ARBA" id="ARBA00004906"/>
    </source>
</evidence>
<dbReference type="PROSITE" id="PS51698">
    <property type="entry name" value="U_BOX"/>
    <property type="match status" value="1"/>
</dbReference>
<dbReference type="AlphaFoldDB" id="A0AAE1TBW1"/>
<dbReference type="FunFam" id="1.25.10.10:FF:000082">
    <property type="entry name" value="RING-type E3 ubiquitin transferase"/>
    <property type="match status" value="1"/>
</dbReference>
<dbReference type="InterPro" id="IPR011989">
    <property type="entry name" value="ARM-like"/>
</dbReference>